<gene>
    <name evidence="1" type="ordered locus">FRAAL1599</name>
</gene>
<proteinExistence type="predicted"/>
<dbReference type="STRING" id="326424.FRAAL1599"/>
<keyword evidence="2" id="KW-1185">Reference proteome</keyword>
<protein>
    <submittedName>
        <fullName evidence="1">Uncharacterized protein</fullName>
    </submittedName>
</protein>
<accession>Q0RQC2</accession>
<dbReference type="EMBL" id="CT573213">
    <property type="protein sequence ID" value="CAJ60254.1"/>
    <property type="molecule type" value="Genomic_DNA"/>
</dbReference>
<dbReference type="HOGENOM" id="CLU_2972826_0_0_11"/>
<reference evidence="1 2" key="1">
    <citation type="journal article" date="2007" name="Genome Res.">
        <title>Genome characteristics of facultatively symbiotic Frankia sp. strains reflect host range and host plant biogeography.</title>
        <authorList>
            <person name="Normand P."/>
            <person name="Lapierre P."/>
            <person name="Tisa L.S."/>
            <person name="Gogarten J.P."/>
            <person name="Alloisio N."/>
            <person name="Bagnarol E."/>
            <person name="Bassi C.A."/>
            <person name="Berry A.M."/>
            <person name="Bickhart D.M."/>
            <person name="Choisne N."/>
            <person name="Couloux A."/>
            <person name="Cournoyer B."/>
            <person name="Cruveiller S."/>
            <person name="Daubin V."/>
            <person name="Demange N."/>
            <person name="Francino M.P."/>
            <person name="Goltsman E."/>
            <person name="Huang Y."/>
            <person name="Kopp O.R."/>
            <person name="Labarre L."/>
            <person name="Lapidus A."/>
            <person name="Lavire C."/>
            <person name="Marechal J."/>
            <person name="Martinez M."/>
            <person name="Mastronunzio J.E."/>
            <person name="Mullin B.C."/>
            <person name="Niemann J."/>
            <person name="Pujic P."/>
            <person name="Rawnsley T."/>
            <person name="Rouy Z."/>
            <person name="Schenowitz C."/>
            <person name="Sellstedt A."/>
            <person name="Tavares F."/>
            <person name="Tomkins J.P."/>
            <person name="Vallenet D."/>
            <person name="Valverde C."/>
            <person name="Wall L.G."/>
            <person name="Wang Y."/>
            <person name="Medigue C."/>
            <person name="Benson D.R."/>
        </authorList>
    </citation>
    <scope>NUCLEOTIDE SEQUENCE [LARGE SCALE GENOMIC DNA]</scope>
    <source>
        <strain evidence="2">DSM 45986 / CECT 9034 / ACN14a</strain>
    </source>
</reference>
<organism evidence="1 2">
    <name type="scientific">Frankia alni (strain DSM 45986 / CECT 9034 / ACN14a)</name>
    <dbReference type="NCBI Taxonomy" id="326424"/>
    <lineage>
        <taxon>Bacteria</taxon>
        <taxon>Bacillati</taxon>
        <taxon>Actinomycetota</taxon>
        <taxon>Actinomycetes</taxon>
        <taxon>Frankiales</taxon>
        <taxon>Frankiaceae</taxon>
        <taxon>Frankia</taxon>
    </lineage>
</organism>
<evidence type="ECO:0000313" key="1">
    <source>
        <dbReference type="EMBL" id="CAJ60254.1"/>
    </source>
</evidence>
<dbReference type="AlphaFoldDB" id="Q0RQC2"/>
<dbReference type="Proteomes" id="UP000000657">
    <property type="component" value="Chromosome"/>
</dbReference>
<name>Q0RQC2_FRAAA</name>
<dbReference type="KEGG" id="fal:FRAAL1599"/>
<sequence>MPLTCAVALPPNRCKISVCPLVRNTLDLHLYYGVADHPWRDRNCRRPCVGNSTHPDSR</sequence>
<evidence type="ECO:0000313" key="2">
    <source>
        <dbReference type="Proteomes" id="UP000000657"/>
    </source>
</evidence>